<organism evidence="5 6">
    <name type="scientific">Isoptericola jiangsuensis</name>
    <dbReference type="NCBI Taxonomy" id="548579"/>
    <lineage>
        <taxon>Bacteria</taxon>
        <taxon>Bacillati</taxon>
        <taxon>Actinomycetota</taxon>
        <taxon>Actinomycetes</taxon>
        <taxon>Micrococcales</taxon>
        <taxon>Promicromonosporaceae</taxon>
        <taxon>Isoptericola</taxon>
    </lineage>
</organism>
<evidence type="ECO:0000256" key="1">
    <source>
        <dbReference type="ARBA" id="ARBA00023015"/>
    </source>
</evidence>
<dbReference type="PANTHER" id="PTHR38445:SF7">
    <property type="entry name" value="GNTR-FAMILY TRANSCRIPTIONAL REGULATOR"/>
    <property type="match status" value="1"/>
</dbReference>
<dbReference type="SMART" id="SM00345">
    <property type="entry name" value="HTH_GNTR"/>
    <property type="match status" value="1"/>
</dbReference>
<dbReference type="PANTHER" id="PTHR38445">
    <property type="entry name" value="HTH-TYPE TRANSCRIPTIONAL REPRESSOR YTRA"/>
    <property type="match status" value="1"/>
</dbReference>
<comment type="caution">
    <text evidence="5">The sequence shown here is derived from an EMBL/GenBank/DDBJ whole genome shotgun (WGS) entry which is preliminary data.</text>
</comment>
<evidence type="ECO:0000256" key="2">
    <source>
        <dbReference type="ARBA" id="ARBA00023125"/>
    </source>
</evidence>
<evidence type="ECO:0000259" key="4">
    <source>
        <dbReference type="PROSITE" id="PS50949"/>
    </source>
</evidence>
<dbReference type="EMBL" id="PDJJ01000001">
    <property type="protein sequence ID" value="PFG42680.1"/>
    <property type="molecule type" value="Genomic_DNA"/>
</dbReference>
<proteinExistence type="predicted"/>
<accession>A0A2A9EWM0</accession>
<evidence type="ECO:0000313" key="6">
    <source>
        <dbReference type="Proteomes" id="UP000224130"/>
    </source>
</evidence>
<dbReference type="Gene3D" id="1.10.10.10">
    <property type="entry name" value="Winged helix-like DNA-binding domain superfamily/Winged helix DNA-binding domain"/>
    <property type="match status" value="1"/>
</dbReference>
<dbReference type="RefSeq" id="WP_098463148.1">
    <property type="nucleotide sequence ID" value="NZ_PDJJ01000001.1"/>
</dbReference>
<reference evidence="5 6" key="1">
    <citation type="submission" date="2017-10" db="EMBL/GenBank/DDBJ databases">
        <title>Sequencing the genomes of 1000 actinobacteria strains.</title>
        <authorList>
            <person name="Klenk H.-P."/>
        </authorList>
    </citation>
    <scope>NUCLEOTIDE SEQUENCE [LARGE SCALE GENOMIC DNA]</scope>
    <source>
        <strain evidence="5 6">DSM 21863</strain>
    </source>
</reference>
<keyword evidence="6" id="KW-1185">Reference proteome</keyword>
<gene>
    <name evidence="5" type="ORF">ATJ88_1348</name>
</gene>
<keyword evidence="2" id="KW-0238">DNA-binding</keyword>
<dbReference type="GO" id="GO:0003677">
    <property type="term" value="F:DNA binding"/>
    <property type="evidence" value="ECO:0007669"/>
    <property type="project" value="UniProtKB-KW"/>
</dbReference>
<protein>
    <submittedName>
        <fullName evidence="5">GntR family transcriptional regulator</fullName>
    </submittedName>
</protein>
<dbReference type="InterPro" id="IPR036388">
    <property type="entry name" value="WH-like_DNA-bd_sf"/>
</dbReference>
<evidence type="ECO:0000256" key="3">
    <source>
        <dbReference type="ARBA" id="ARBA00023163"/>
    </source>
</evidence>
<name>A0A2A9EWM0_9MICO</name>
<sequence>MLWTIDAASDEPLYAQLVAQARVAAARGDLTPGDRLPSARELASSLDLNVHTVLKAYRQLRDDGLVELRRGRGAVVTARAATDIGAVEHALAAFVAAARSARLSPEAATTLVKEAMRR</sequence>
<dbReference type="PROSITE" id="PS50949">
    <property type="entry name" value="HTH_GNTR"/>
    <property type="match status" value="1"/>
</dbReference>
<dbReference type="GO" id="GO:0003700">
    <property type="term" value="F:DNA-binding transcription factor activity"/>
    <property type="evidence" value="ECO:0007669"/>
    <property type="project" value="InterPro"/>
</dbReference>
<dbReference type="OrthoDB" id="3192286at2"/>
<dbReference type="AlphaFoldDB" id="A0A2A9EWM0"/>
<dbReference type="InterPro" id="IPR000524">
    <property type="entry name" value="Tscrpt_reg_HTH_GntR"/>
</dbReference>
<evidence type="ECO:0000313" key="5">
    <source>
        <dbReference type="EMBL" id="PFG42680.1"/>
    </source>
</evidence>
<dbReference type="SUPFAM" id="SSF46785">
    <property type="entry name" value="Winged helix' DNA-binding domain"/>
    <property type="match status" value="1"/>
</dbReference>
<dbReference type="InterPro" id="IPR036390">
    <property type="entry name" value="WH_DNA-bd_sf"/>
</dbReference>
<dbReference type="CDD" id="cd07377">
    <property type="entry name" value="WHTH_GntR"/>
    <property type="match status" value="1"/>
</dbReference>
<keyword evidence="1" id="KW-0805">Transcription regulation</keyword>
<dbReference type="Pfam" id="PF00392">
    <property type="entry name" value="GntR"/>
    <property type="match status" value="1"/>
</dbReference>
<dbReference type="Proteomes" id="UP000224130">
    <property type="component" value="Unassembled WGS sequence"/>
</dbReference>
<keyword evidence="3" id="KW-0804">Transcription</keyword>
<feature type="domain" description="HTH gntR-type" evidence="4">
    <location>
        <begin position="11"/>
        <end position="79"/>
    </location>
</feature>